<evidence type="ECO:0000256" key="2">
    <source>
        <dbReference type="PIRSR" id="PIRSR600246-3"/>
    </source>
</evidence>
<dbReference type="InterPro" id="IPR000246">
    <property type="entry name" value="Peptidase_T2"/>
</dbReference>
<protein>
    <submittedName>
        <fullName evidence="3">Uncharacterized protein</fullName>
    </submittedName>
</protein>
<reference evidence="3 4" key="1">
    <citation type="submission" date="2019-07" db="EMBL/GenBank/DDBJ databases">
        <title>Genome assembly of two rare yeast pathogens: Diutina rugosa and Trichomonascus ciferrii.</title>
        <authorList>
            <person name="Mixao V."/>
            <person name="Saus E."/>
            <person name="Hansen A."/>
            <person name="Lass-Flor C."/>
            <person name="Gabaldon T."/>
        </authorList>
    </citation>
    <scope>NUCLEOTIDE SEQUENCE [LARGE SCALE GENOMIC DNA]</scope>
    <source>
        <strain evidence="3 4">CBS 613</strain>
    </source>
</reference>
<evidence type="ECO:0000313" key="3">
    <source>
        <dbReference type="EMBL" id="KAA8898882.1"/>
    </source>
</evidence>
<dbReference type="VEuPathDB" id="FungiDB:DIURU_004502"/>
<dbReference type="RefSeq" id="XP_034010685.1">
    <property type="nucleotide sequence ID" value="XM_034157383.1"/>
</dbReference>
<accession>A0A642UH49</accession>
<dbReference type="PANTHER" id="PTHR10188:SF8">
    <property type="entry name" value="THREONINE ASPARTASE 1"/>
    <property type="match status" value="1"/>
</dbReference>
<feature type="site" description="Cleavage; by autolysis" evidence="2">
    <location>
        <begin position="254"/>
        <end position="255"/>
    </location>
</feature>
<proteinExistence type="predicted"/>
<dbReference type="GeneID" id="54783153"/>
<evidence type="ECO:0000313" key="4">
    <source>
        <dbReference type="Proteomes" id="UP000449547"/>
    </source>
</evidence>
<keyword evidence="4" id="KW-1185">Reference proteome</keyword>
<gene>
    <name evidence="3" type="ORF">DIURU_004502</name>
</gene>
<dbReference type="Gene3D" id="3.60.20.30">
    <property type="entry name" value="(Glycosyl)asparaginase"/>
    <property type="match status" value="1"/>
</dbReference>
<name>A0A642UH49_DIURU</name>
<dbReference type="InterPro" id="IPR029055">
    <property type="entry name" value="Ntn_hydrolases_N"/>
</dbReference>
<dbReference type="AlphaFoldDB" id="A0A642UH49"/>
<dbReference type="GO" id="GO:0004298">
    <property type="term" value="F:threonine-type endopeptidase activity"/>
    <property type="evidence" value="ECO:0007669"/>
    <property type="project" value="TreeGrafter"/>
</dbReference>
<evidence type="ECO:0000256" key="1">
    <source>
        <dbReference type="PIRSR" id="PIRSR600246-1"/>
    </source>
</evidence>
<dbReference type="EMBL" id="SWFT01000133">
    <property type="protein sequence ID" value="KAA8898882.1"/>
    <property type="molecule type" value="Genomic_DNA"/>
</dbReference>
<dbReference type="GO" id="GO:0051604">
    <property type="term" value="P:protein maturation"/>
    <property type="evidence" value="ECO:0007669"/>
    <property type="project" value="TreeGrafter"/>
</dbReference>
<dbReference type="PANTHER" id="PTHR10188">
    <property type="entry name" value="L-ASPARAGINASE"/>
    <property type="match status" value="1"/>
</dbReference>
<dbReference type="Proteomes" id="UP000449547">
    <property type="component" value="Unassembled WGS sequence"/>
</dbReference>
<dbReference type="OMA" id="NDYEVAC"/>
<comment type="caution">
    <text evidence="3">The sequence shown here is derived from an EMBL/GenBank/DDBJ whole genome shotgun (WGS) entry which is preliminary data.</text>
</comment>
<feature type="active site" description="Nucleophile" evidence="1">
    <location>
        <position position="255"/>
    </location>
</feature>
<dbReference type="SUPFAM" id="SSF56235">
    <property type="entry name" value="N-terminal nucleophile aminohydrolases (Ntn hydrolases)"/>
    <property type="match status" value="2"/>
</dbReference>
<organism evidence="3 4">
    <name type="scientific">Diutina rugosa</name>
    <name type="common">Yeast</name>
    <name type="synonym">Candida rugosa</name>
    <dbReference type="NCBI Taxonomy" id="5481"/>
    <lineage>
        <taxon>Eukaryota</taxon>
        <taxon>Fungi</taxon>
        <taxon>Dikarya</taxon>
        <taxon>Ascomycota</taxon>
        <taxon>Saccharomycotina</taxon>
        <taxon>Pichiomycetes</taxon>
        <taxon>Debaryomycetaceae</taxon>
        <taxon>Diutina</taxon>
    </lineage>
</organism>
<dbReference type="GO" id="GO:0005737">
    <property type="term" value="C:cytoplasm"/>
    <property type="evidence" value="ECO:0007669"/>
    <property type="project" value="TreeGrafter"/>
</dbReference>
<sequence length="443" mass="48188">MVLLIHIGAGNHGSSRKQQYRKLIQQALLSGSAMAASEILERSEFTNTGYGSSLNLNGAVECDASFIMSSVPLSNHQTPAVGTPSDVFLDSVSVDPLDRNSSRSPSSVSLASPDGLLVNERKLYPTKRLRLDSMASARVPVVEDSLRVAGLRSPPQRGTVVGIHDSATPITTAVKVFEGISQLYDDRNFRRYGITVPLSINYRCIEPDDPYFADLPRSDPKSLISPPAQQFYDLVCSRLAVGGSPPKADAQVLDTIGLAEITPLETTVLTSSGGNFFKLPGRIGCAGEVGGAVDLFHQNDYEVACMCSGNGEDIMTMKLSHEIVRQVGKHPEDSYPEDIVHIIEDLREGFNLQAVNTKSETIVYVGVVVTIHNLTTGEVRILYCHSTESFYFGFHNHGDDKPHVVLSKLDDFDMAGKSWTYGEFKCLDSCFTKLSSASDTSSR</sequence>
<dbReference type="OrthoDB" id="77601at2759"/>